<feature type="region of interest" description="Disordered" evidence="1">
    <location>
        <begin position="81"/>
        <end position="100"/>
    </location>
</feature>
<dbReference type="GO" id="GO:0004519">
    <property type="term" value="F:endonuclease activity"/>
    <property type="evidence" value="ECO:0007669"/>
    <property type="project" value="UniProtKB-KW"/>
</dbReference>
<keyword evidence="2" id="KW-0378">Hydrolase</keyword>
<dbReference type="AlphaFoldDB" id="A0ABD7HI74"/>
<protein>
    <submittedName>
        <fullName evidence="2">HNH endonuclease</fullName>
    </submittedName>
</protein>
<dbReference type="Gene3D" id="1.10.30.50">
    <property type="match status" value="1"/>
</dbReference>
<evidence type="ECO:0000313" key="3">
    <source>
        <dbReference type="Proteomes" id="UP000284557"/>
    </source>
</evidence>
<accession>A0ABD7HI74</accession>
<keyword evidence="2" id="KW-0255">Endonuclease</keyword>
<evidence type="ECO:0000256" key="1">
    <source>
        <dbReference type="SAM" id="MobiDB-lite"/>
    </source>
</evidence>
<dbReference type="Proteomes" id="UP000284557">
    <property type="component" value="Unassembled WGS sequence"/>
</dbReference>
<keyword evidence="2" id="KW-0540">Nuclease</keyword>
<reference evidence="2 3" key="1">
    <citation type="submission" date="2018-08" db="EMBL/GenBank/DDBJ databases">
        <title>Linezolid Resistance in Mycobacterium abscessus: MIC Distribution and Comprehensive Investigation of Resistance Mechanisms.</title>
        <authorList>
            <person name="Ye M."/>
            <person name="Xu L."/>
            <person name="Zou Y."/>
            <person name="Li B."/>
            <person name="Guo Q."/>
            <person name="Zhang Y."/>
            <person name="Zhan M."/>
            <person name="Xu B."/>
            <person name="Yu F."/>
            <person name="Zhang Z."/>
            <person name="Chu H."/>
        </authorList>
    </citation>
    <scope>NUCLEOTIDE SEQUENCE [LARGE SCALE GENOMIC DNA]</scope>
    <source>
        <strain evidence="2 3">G143</strain>
    </source>
</reference>
<gene>
    <name evidence="2" type="ORF">D2E76_24055</name>
</gene>
<comment type="caution">
    <text evidence="2">The sequence shown here is derived from an EMBL/GenBank/DDBJ whole genome shotgun (WGS) entry which is preliminary data.</text>
</comment>
<sequence>MVGDNPMSNLRNGSLERKVKREFRQRCKATRAVCWLCRQAIDYGAAPQTPEAFEPDHYHPVESHPHLAYDMTNLRPSHCRCNRSRQDTPPEQRRWVQPDW</sequence>
<dbReference type="EMBL" id="QXBN01000026">
    <property type="protein sequence ID" value="RIT32119.1"/>
    <property type="molecule type" value="Genomic_DNA"/>
</dbReference>
<organism evidence="2 3">
    <name type="scientific">Mycobacteroides abscessus</name>
    <dbReference type="NCBI Taxonomy" id="36809"/>
    <lineage>
        <taxon>Bacteria</taxon>
        <taxon>Bacillati</taxon>
        <taxon>Actinomycetota</taxon>
        <taxon>Actinomycetes</taxon>
        <taxon>Mycobacteriales</taxon>
        <taxon>Mycobacteriaceae</taxon>
        <taxon>Mycobacteroides</taxon>
    </lineage>
</organism>
<evidence type="ECO:0000313" key="2">
    <source>
        <dbReference type="EMBL" id="RIT32119.1"/>
    </source>
</evidence>
<proteinExistence type="predicted"/>
<feature type="compositionally biased region" description="Basic and acidic residues" evidence="1">
    <location>
        <begin position="84"/>
        <end position="100"/>
    </location>
</feature>
<dbReference type="RefSeq" id="WP_119596577.1">
    <property type="nucleotide sequence ID" value="NZ_QXBN01000026.1"/>
</dbReference>
<name>A0ABD7HI74_9MYCO</name>